<gene>
    <name evidence="1" type="ORF">KDK92_04385</name>
</gene>
<name>A0A9J6P0J6_9CLOT</name>
<organism evidence="1 2">
    <name type="scientific">Oceanirhabdus seepicola</name>
    <dbReference type="NCBI Taxonomy" id="2828781"/>
    <lineage>
        <taxon>Bacteria</taxon>
        <taxon>Bacillati</taxon>
        <taxon>Bacillota</taxon>
        <taxon>Clostridia</taxon>
        <taxon>Eubacteriales</taxon>
        <taxon>Clostridiaceae</taxon>
        <taxon>Oceanirhabdus</taxon>
    </lineage>
</organism>
<evidence type="ECO:0000313" key="1">
    <source>
        <dbReference type="EMBL" id="MCM1988968.1"/>
    </source>
</evidence>
<comment type="caution">
    <text evidence="1">The sequence shown here is derived from an EMBL/GenBank/DDBJ whole genome shotgun (WGS) entry which is preliminary data.</text>
</comment>
<evidence type="ECO:0000313" key="2">
    <source>
        <dbReference type="Proteomes" id="UP001056429"/>
    </source>
</evidence>
<sequence length="331" mass="37534">MKSELKSKVDNMLDVFIKISKDYKWENNLSQHFAALTYILKNKEFEKEKIDDMKKVIKENTGVFSSYRGNTMFILSMLLCSEYDNPNEKFIKMMDYDKKLKAEGFKNNTYLPIANYALLLTCEEDLIDSRIKKAYEIYCEMKKNHPWLTSGDDYPLCVLLANSDKPIDTNIKNIEDCYKLLNEEGFSKGNGLQFLSHILSIGDEYNSEKVQRCKKIFDSLKENKLRIYSSYYAALGLITLISKDNNEVIQDLIDVAEYLNGLKKYKWLGKGMNVLIASAIVSTEYIEDKTNQKDLIATTLGITVEALIAAQTAAMVATAAASTAAVSSATT</sequence>
<protein>
    <submittedName>
        <fullName evidence="1">DUF4003 domain-containing protein</fullName>
    </submittedName>
</protein>
<dbReference type="Proteomes" id="UP001056429">
    <property type="component" value="Unassembled WGS sequence"/>
</dbReference>
<keyword evidence="2" id="KW-1185">Reference proteome</keyword>
<dbReference type="AlphaFoldDB" id="A0A9J6P0J6"/>
<dbReference type="EMBL" id="JAGSOJ010000001">
    <property type="protein sequence ID" value="MCM1988968.1"/>
    <property type="molecule type" value="Genomic_DNA"/>
</dbReference>
<proteinExistence type="predicted"/>
<reference evidence="1" key="1">
    <citation type="journal article" date="2021" name="mSystems">
        <title>Bacteria and Archaea Synergistically Convert Glycine Betaine to Biogenic Methane in the Formosa Cold Seep of the South China Sea.</title>
        <authorList>
            <person name="Li L."/>
            <person name="Zhang W."/>
            <person name="Zhang S."/>
            <person name="Song L."/>
            <person name="Sun Q."/>
            <person name="Zhang H."/>
            <person name="Xiang H."/>
            <person name="Dong X."/>
        </authorList>
    </citation>
    <scope>NUCLEOTIDE SEQUENCE</scope>
    <source>
        <strain evidence="1">ZWT</strain>
    </source>
</reference>
<dbReference type="InterPro" id="IPR025062">
    <property type="entry name" value="DUF4003"/>
</dbReference>
<accession>A0A9J6P0J6</accession>
<reference evidence="1" key="2">
    <citation type="submission" date="2021-04" db="EMBL/GenBank/DDBJ databases">
        <authorList>
            <person name="Dong X."/>
        </authorList>
    </citation>
    <scope>NUCLEOTIDE SEQUENCE</scope>
    <source>
        <strain evidence="1">ZWT</strain>
    </source>
</reference>
<dbReference type="RefSeq" id="WP_250857834.1">
    <property type="nucleotide sequence ID" value="NZ_JAGSOJ010000001.1"/>
</dbReference>
<dbReference type="Pfam" id="PF13170">
    <property type="entry name" value="DUF4003"/>
    <property type="match status" value="1"/>
</dbReference>